<evidence type="ECO:0000313" key="1">
    <source>
        <dbReference type="EMBL" id="PPI83339.1"/>
    </source>
</evidence>
<dbReference type="EMBL" id="PSSX01000015">
    <property type="protein sequence ID" value="PPI83339.1"/>
    <property type="molecule type" value="Genomic_DNA"/>
</dbReference>
<dbReference type="AlphaFoldDB" id="A0A2S5Z7F8"/>
<keyword evidence="2" id="KW-1185">Reference proteome</keyword>
<organism evidence="1 2">
    <name type="scientific">Marinobacter maroccanus</name>
    <dbReference type="NCBI Taxonomy" id="2055143"/>
    <lineage>
        <taxon>Bacteria</taxon>
        <taxon>Pseudomonadati</taxon>
        <taxon>Pseudomonadota</taxon>
        <taxon>Gammaproteobacteria</taxon>
        <taxon>Pseudomonadales</taxon>
        <taxon>Marinobacteraceae</taxon>
        <taxon>Marinobacter</taxon>
    </lineage>
</organism>
<dbReference type="RefSeq" id="WP_104322712.1">
    <property type="nucleotide sequence ID" value="NZ_PSSX01000015.1"/>
</dbReference>
<sequence>MLKVIIAFAIGIAAGFAANEYWPFGSHEECIDTQQAKIASDNLEPGSRFTALFVAKKTCDKKYETKLDRDNVEDLTKLMGLSSTLKFGDDGLHYLSVKNSNPNFIVTKLELELNLSGEGWTDQTTATTGYIRVLPNSESTGIELNTDLYGTDDLNESNFNFSIAEVWGVPIER</sequence>
<gene>
    <name evidence="1" type="ORF">KEHDKFFH_15350</name>
</gene>
<accession>A0A2S5Z7F8</accession>
<proteinExistence type="predicted"/>
<protein>
    <submittedName>
        <fullName evidence="1">Uncharacterized protein</fullName>
    </submittedName>
</protein>
<name>A0A2S5Z7F8_9GAMM</name>
<comment type="caution">
    <text evidence="1">The sequence shown here is derived from an EMBL/GenBank/DDBJ whole genome shotgun (WGS) entry which is preliminary data.</text>
</comment>
<dbReference type="OrthoDB" id="9888222at2"/>
<evidence type="ECO:0000313" key="2">
    <source>
        <dbReference type="Proteomes" id="UP000239917"/>
    </source>
</evidence>
<dbReference type="Proteomes" id="UP000239917">
    <property type="component" value="Unassembled WGS sequence"/>
</dbReference>
<reference evidence="1 2" key="1">
    <citation type="submission" date="2018-01" db="EMBL/GenBank/DDBJ databases">
        <title>Complete genome sequences of the type strains of Marinobacter flavimaris and Marinobacter maroccanus.</title>
        <authorList>
            <person name="Palau M."/>
            <person name="Boujida N."/>
            <person name="Manresa A."/>
            <person name="Minana-Galbis D."/>
        </authorList>
    </citation>
    <scope>NUCLEOTIDE SEQUENCE [LARGE SCALE GENOMIC DNA]</scope>
    <source>
        <strain evidence="1 2">N4</strain>
    </source>
</reference>